<name>A0AAW1Q627_9CHLO</name>
<organism evidence="2 3">
    <name type="scientific">Apatococcus lobatus</name>
    <dbReference type="NCBI Taxonomy" id="904363"/>
    <lineage>
        <taxon>Eukaryota</taxon>
        <taxon>Viridiplantae</taxon>
        <taxon>Chlorophyta</taxon>
        <taxon>core chlorophytes</taxon>
        <taxon>Trebouxiophyceae</taxon>
        <taxon>Chlorellales</taxon>
        <taxon>Chlorellaceae</taxon>
        <taxon>Apatococcus</taxon>
    </lineage>
</organism>
<sequence length="492" mass="54864">MLVPIPREGFWPYLQHVVNKFADADPTTLSNEEVVEALRAAVCFEPVGECADCELTTLQASVERRMRLLVQKDLYSPAQLCALRGLYDTARALSAATEGRLNADEDLERERAVAVWARAQEGGFYFLVQAIIQMKGPPLYPRTRSSAGPRPYFLTTGFSLAESSRLDIDSEDTELRIREVLGPSMDEQSRRTIVPPSVLRRPGLRGFSGFIQMFREWQGPRQEQRLQTLPRDVLERILSFLSPFDVLSLRAGLGRWPAGENPLAAYARERRARAVRMSSIDGLSDPDGIIGHSGRTVKAMLCCLIVTLRNMLGGITSPNAAGPSQAMRDMQCKSAEAMMSMPQIELYWYAGWYLMVVAACTDSPRGCPHMLLVHPLPDPPTVLPAAATMIHGMLLWGVRQRYYGDHELLTRCVAWRLGEDASLFEDDVSSTFFRRYNPRPCFCGKGNPDCVDTCPKVSSRFVPQTMAPSSVQAMIGFATRQASRDSVMMDVI</sequence>
<evidence type="ECO:0000259" key="1">
    <source>
        <dbReference type="PROSITE" id="PS50181"/>
    </source>
</evidence>
<accession>A0AAW1Q627</accession>
<dbReference type="InterPro" id="IPR001810">
    <property type="entry name" value="F-box_dom"/>
</dbReference>
<keyword evidence="3" id="KW-1185">Reference proteome</keyword>
<proteinExistence type="predicted"/>
<dbReference type="EMBL" id="JALJOS010000091">
    <property type="protein sequence ID" value="KAK9816098.1"/>
    <property type="molecule type" value="Genomic_DNA"/>
</dbReference>
<dbReference type="PROSITE" id="PS50181">
    <property type="entry name" value="FBOX"/>
    <property type="match status" value="1"/>
</dbReference>
<comment type="caution">
    <text evidence="2">The sequence shown here is derived from an EMBL/GenBank/DDBJ whole genome shotgun (WGS) entry which is preliminary data.</text>
</comment>
<feature type="domain" description="F-box" evidence="1">
    <location>
        <begin position="223"/>
        <end position="250"/>
    </location>
</feature>
<gene>
    <name evidence="2" type="ORF">WJX74_002818</name>
</gene>
<dbReference type="SUPFAM" id="SSF81383">
    <property type="entry name" value="F-box domain"/>
    <property type="match status" value="1"/>
</dbReference>
<dbReference type="InterPro" id="IPR036047">
    <property type="entry name" value="F-box-like_dom_sf"/>
</dbReference>
<evidence type="ECO:0000313" key="3">
    <source>
        <dbReference type="Proteomes" id="UP001438707"/>
    </source>
</evidence>
<reference evidence="2 3" key="1">
    <citation type="journal article" date="2024" name="Nat. Commun.">
        <title>Phylogenomics reveals the evolutionary origins of lichenization in chlorophyte algae.</title>
        <authorList>
            <person name="Puginier C."/>
            <person name="Libourel C."/>
            <person name="Otte J."/>
            <person name="Skaloud P."/>
            <person name="Haon M."/>
            <person name="Grisel S."/>
            <person name="Petersen M."/>
            <person name="Berrin J.G."/>
            <person name="Delaux P.M."/>
            <person name="Dal Grande F."/>
            <person name="Keller J."/>
        </authorList>
    </citation>
    <scope>NUCLEOTIDE SEQUENCE [LARGE SCALE GENOMIC DNA]</scope>
    <source>
        <strain evidence="2 3">SAG 2145</strain>
    </source>
</reference>
<dbReference type="Proteomes" id="UP001438707">
    <property type="component" value="Unassembled WGS sequence"/>
</dbReference>
<protein>
    <recommendedName>
        <fullName evidence="1">F-box domain-containing protein</fullName>
    </recommendedName>
</protein>
<evidence type="ECO:0000313" key="2">
    <source>
        <dbReference type="EMBL" id="KAK9816098.1"/>
    </source>
</evidence>
<dbReference type="AlphaFoldDB" id="A0AAW1Q627"/>